<keyword evidence="1" id="KW-0560">Oxidoreductase</keyword>
<evidence type="ECO:0000313" key="2">
    <source>
        <dbReference type="Proteomes" id="UP000559653"/>
    </source>
</evidence>
<dbReference type="Proteomes" id="UP000559653">
    <property type="component" value="Unassembled WGS sequence"/>
</dbReference>
<dbReference type="EMBL" id="JACEMZ010000045">
    <property type="protein sequence ID" value="MBA4452816.1"/>
    <property type="molecule type" value="Genomic_DNA"/>
</dbReference>
<keyword evidence="1" id="KW-0503">Monooxygenase</keyword>
<accession>A0AC60VZN8</accession>
<evidence type="ECO:0000313" key="1">
    <source>
        <dbReference type="EMBL" id="MBA4452816.1"/>
    </source>
</evidence>
<proteinExistence type="predicted"/>
<name>A0AC60VZN8_9ARCH</name>
<organism evidence="1 2">
    <name type="scientific">Candidatus Nitrosomaritimum aestuariumsis</name>
    <dbReference type="NCBI Taxonomy" id="3342354"/>
    <lineage>
        <taxon>Archaea</taxon>
        <taxon>Nitrososphaerota</taxon>
        <taxon>Nitrososphaeria</taxon>
        <taxon>Nitrosopumilales</taxon>
        <taxon>Nitrosopumilaceae</taxon>
        <taxon>Candidatus Nitrosomaritimum</taxon>
    </lineage>
</organism>
<comment type="caution">
    <text evidence="1">The sequence shown here is derived from an EMBL/GenBank/DDBJ whole genome shotgun (WGS) entry which is preliminary data.</text>
</comment>
<protein>
    <submittedName>
        <fullName evidence="1">Antibiotic biosynthesis monooxygenase</fullName>
    </submittedName>
</protein>
<sequence length="94" mass="10875">MFVVVSDIKLKPESVDDFKKWFSEANQVVSKFDGFVSRRLLETKDGQHRVLVEFESLEKFGQMHQSPEHEELHKKASSFMQGPPSPKFYNVVSS</sequence>
<gene>
    <name evidence="1" type="ORF">H2B03_06595</name>
</gene>
<reference evidence="1 2" key="1">
    <citation type="journal article" date="2020" name="Appl. Environ. Microbiol.">
        <title>Genomic Characteristics of a Novel Species of Ammonia-Oxidizing Archaea from the Jiulong River Estuary.</title>
        <authorList>
            <person name="Zou D."/>
            <person name="Wan R."/>
            <person name="Han L."/>
            <person name="Xu M.N."/>
            <person name="Liu Y."/>
            <person name="Liu H."/>
            <person name="Kao S.J."/>
            <person name="Li M."/>
        </authorList>
    </citation>
    <scope>NUCLEOTIDE SEQUENCE [LARGE SCALE GENOMIC DNA]</scope>
    <source>
        <strain evidence="1">W1bin1</strain>
    </source>
</reference>